<protein>
    <submittedName>
        <fullName evidence="1">Uncharacterized protein</fullName>
    </submittedName>
</protein>
<evidence type="ECO:0000313" key="2">
    <source>
        <dbReference type="Proteomes" id="UP000464674"/>
    </source>
</evidence>
<dbReference type="AlphaFoldDB" id="A0A857FRW9"/>
<gene>
    <name evidence="1" type="ORF">FMA36_00405</name>
</gene>
<dbReference type="OrthoDB" id="7225519at2"/>
<accession>A0A857FRW9</accession>
<reference evidence="1 2" key="1">
    <citation type="journal article" date="2020" name="Carbohydr. Polym.">
        <title>Characterization and optimization of production of bacterial cellulose from strain CGMCC 17276 based on whole-genome analysis.</title>
        <authorList>
            <person name="Lu T."/>
            <person name="Gao H."/>
            <person name="Liao B."/>
            <person name="Wu J."/>
            <person name="Zhang W."/>
            <person name="Huang J."/>
            <person name="Liu M."/>
            <person name="Huang J."/>
            <person name="Chang Z."/>
            <person name="Jin M."/>
            <person name="Yi Z."/>
            <person name="Jiang D."/>
        </authorList>
    </citation>
    <scope>NUCLEOTIDE SEQUENCE [LARGE SCALE GENOMIC DNA]</scope>
    <source>
        <strain evidence="1 2">CGMCC 17276</strain>
    </source>
</reference>
<sequence length="269" mass="29514">MDGELRIKDEDLGVRLGFNRPRDIRKIIVRYLPELGRLGVCATASQTSGSKGGRPTEAYYLNRKQAIFITAKSETAIAADITIEIVERFDAYERGEVGAIKSPDQKNKRIRKPAFDVAFERCLRVASHLSHLDENQRLLMAARGTKELSGINPLELMGVTSVAAPTQENYLTPTQIGKEIGLSPIATNKLITSIGYQVKSVGSSVSSDYSMTEAGGKYGRMFDTTRRHGKGSQQQLKWSPNLVGILRAAMLADKDAPHPFAKNPEPAPV</sequence>
<organism evidence="1 2">
    <name type="scientific">Komagataeibacter xylinus</name>
    <name type="common">Gluconacetobacter xylinus</name>
    <dbReference type="NCBI Taxonomy" id="28448"/>
    <lineage>
        <taxon>Bacteria</taxon>
        <taxon>Pseudomonadati</taxon>
        <taxon>Pseudomonadota</taxon>
        <taxon>Alphaproteobacteria</taxon>
        <taxon>Acetobacterales</taxon>
        <taxon>Acetobacteraceae</taxon>
        <taxon>Komagataeibacter</taxon>
    </lineage>
</organism>
<evidence type="ECO:0000313" key="1">
    <source>
        <dbReference type="EMBL" id="QHC36952.1"/>
    </source>
</evidence>
<proteinExistence type="predicted"/>
<dbReference type="Proteomes" id="UP000464674">
    <property type="component" value="Chromosome"/>
</dbReference>
<name>A0A857FRW9_KOMXY</name>
<dbReference type="EMBL" id="CP041348">
    <property type="protein sequence ID" value="QHC36952.1"/>
    <property type="molecule type" value="Genomic_DNA"/>
</dbReference>